<dbReference type="EMBL" id="ML977649">
    <property type="protein sequence ID" value="KAF1994893.1"/>
    <property type="molecule type" value="Genomic_DNA"/>
</dbReference>
<dbReference type="Proteomes" id="UP000799779">
    <property type="component" value="Unassembled WGS sequence"/>
</dbReference>
<keyword evidence="3" id="KW-1185">Reference proteome</keyword>
<proteinExistence type="inferred from homology"/>
<dbReference type="OrthoDB" id="1901244at2759"/>
<reference evidence="2" key="1">
    <citation type="journal article" date="2020" name="Stud. Mycol.">
        <title>101 Dothideomycetes genomes: a test case for predicting lifestyles and emergence of pathogens.</title>
        <authorList>
            <person name="Haridas S."/>
            <person name="Albert R."/>
            <person name="Binder M."/>
            <person name="Bloem J."/>
            <person name="Labutti K."/>
            <person name="Salamov A."/>
            <person name="Andreopoulos B."/>
            <person name="Baker S."/>
            <person name="Barry K."/>
            <person name="Bills G."/>
            <person name="Bluhm B."/>
            <person name="Cannon C."/>
            <person name="Castanera R."/>
            <person name="Culley D."/>
            <person name="Daum C."/>
            <person name="Ezra D."/>
            <person name="Gonzalez J."/>
            <person name="Henrissat B."/>
            <person name="Kuo A."/>
            <person name="Liang C."/>
            <person name="Lipzen A."/>
            <person name="Lutzoni F."/>
            <person name="Magnuson J."/>
            <person name="Mondo S."/>
            <person name="Nolan M."/>
            <person name="Ohm R."/>
            <person name="Pangilinan J."/>
            <person name="Park H.-J."/>
            <person name="Ramirez L."/>
            <person name="Alfaro M."/>
            <person name="Sun H."/>
            <person name="Tritt A."/>
            <person name="Yoshinaga Y."/>
            <person name="Zwiers L.-H."/>
            <person name="Turgeon B."/>
            <person name="Goodwin S."/>
            <person name="Spatafora J."/>
            <person name="Crous P."/>
            <person name="Grigoriev I."/>
        </authorList>
    </citation>
    <scope>NUCLEOTIDE SEQUENCE</scope>
    <source>
        <strain evidence="2">CBS 123094</strain>
    </source>
</reference>
<accession>A0A6A5VZE3</accession>
<dbReference type="InterPro" id="IPR010686">
    <property type="entry name" value="OBAP-like"/>
</dbReference>
<sequence length="73" mass="8718">MEMEMAIQLYGKLPLGDPKLMTSFTKEEPMPEFDKVVGERDDRFGSDYRRKREKRAYIEEPHIHENADATWKK</sequence>
<protein>
    <submittedName>
        <fullName evidence="2">Uncharacterized protein</fullName>
    </submittedName>
</protein>
<evidence type="ECO:0000313" key="2">
    <source>
        <dbReference type="EMBL" id="KAF1994893.1"/>
    </source>
</evidence>
<dbReference type="AlphaFoldDB" id="A0A6A5VZE3"/>
<comment type="similarity">
    <text evidence="1">Belongs to the OBAP family.</text>
</comment>
<name>A0A6A5VZE3_9PLEO</name>
<gene>
    <name evidence="2" type="ORF">P154DRAFT_581329</name>
</gene>
<evidence type="ECO:0000313" key="3">
    <source>
        <dbReference type="Proteomes" id="UP000799779"/>
    </source>
</evidence>
<dbReference type="Pfam" id="PF06884">
    <property type="entry name" value="DUF1264"/>
    <property type="match status" value="1"/>
</dbReference>
<organism evidence="2 3">
    <name type="scientific">Amniculicola lignicola CBS 123094</name>
    <dbReference type="NCBI Taxonomy" id="1392246"/>
    <lineage>
        <taxon>Eukaryota</taxon>
        <taxon>Fungi</taxon>
        <taxon>Dikarya</taxon>
        <taxon>Ascomycota</taxon>
        <taxon>Pezizomycotina</taxon>
        <taxon>Dothideomycetes</taxon>
        <taxon>Pleosporomycetidae</taxon>
        <taxon>Pleosporales</taxon>
        <taxon>Amniculicolaceae</taxon>
        <taxon>Amniculicola</taxon>
    </lineage>
</organism>
<evidence type="ECO:0000256" key="1">
    <source>
        <dbReference type="ARBA" id="ARBA00009740"/>
    </source>
</evidence>